<dbReference type="GeneID" id="66551539"/>
<evidence type="ECO:0000313" key="4">
    <source>
        <dbReference type="Proteomes" id="UP000006394"/>
    </source>
</evidence>
<name>A6GWP1_FLAPJ</name>
<dbReference type="Pfam" id="PF23571">
    <property type="entry name" value="GH3_M"/>
    <property type="match status" value="1"/>
</dbReference>
<keyword evidence="4" id="KW-1185">Reference proteome</keyword>
<dbReference type="AlphaFoldDB" id="A6GWP1"/>
<dbReference type="PANTHER" id="PTHR31901">
    <property type="entry name" value="GH3 DOMAIN-CONTAINING PROTEIN"/>
    <property type="match status" value="1"/>
</dbReference>
<evidence type="ECO:0000313" key="3">
    <source>
        <dbReference type="EMBL" id="CAL42514.1"/>
    </source>
</evidence>
<organism evidence="3 4">
    <name type="scientific">Flavobacterium psychrophilum (strain ATCC 49511 / DSM 21280 / CIP 103535 / JIP02/86)</name>
    <dbReference type="NCBI Taxonomy" id="402612"/>
    <lineage>
        <taxon>Bacteria</taxon>
        <taxon>Pseudomonadati</taxon>
        <taxon>Bacteroidota</taxon>
        <taxon>Flavobacteriia</taxon>
        <taxon>Flavobacteriales</taxon>
        <taxon>Flavobacteriaceae</taxon>
        <taxon>Flavobacterium</taxon>
    </lineage>
</organism>
<dbReference type="HOGENOM" id="CLU_016249_4_0_10"/>
<dbReference type="eggNOG" id="COG1541">
    <property type="taxonomic scope" value="Bacteria"/>
</dbReference>
<dbReference type="GO" id="GO:0005737">
    <property type="term" value="C:cytoplasm"/>
    <property type="evidence" value="ECO:0007669"/>
    <property type="project" value="TreeGrafter"/>
</dbReference>
<protein>
    <recommendedName>
        <fullName evidence="5">GH3 auxin-responsive promoter family protein</fullName>
    </recommendedName>
</protein>
<dbReference type="InterPro" id="IPR004993">
    <property type="entry name" value="GH3"/>
</dbReference>
<dbReference type="EnsemblBacteria" id="CAL42514">
    <property type="protein sequence ID" value="CAL42514"/>
    <property type="gene ID" value="FP0403"/>
</dbReference>
<sequence>MSLPIINSIASWFLKQRIHQIELFLKYPNEVQEELLINLIRSSENTIIGKQYGFDSIKSYHTFQERVPVSTYEDLEPLIERTRKGEQQVFWQEPIKWFAKSSGTTNAKSKFIPVSNSALEDCHYKGSKDLLCLYLNNNENSQLFTGKSLRLGGSKQLYEDNNTFFGDLSAILIDNMPFWAEFSSTPSNKTSLMSDWETKLLAIVNETKIENVTSFAGVPSWMMVLLNKVLEETGKNNLFDVWANLEVYFHGGVSFDPYRDQYKKILPKQDFKYYEIYNASEGFFAIQDLNNSNDLLLMLDYGIFYEFISMDIFGTPNEKIIRLAEVEINKNYAIVITTNSGLWRYLIGDTVRFTSLNPYRIRITGRTKHHINVFGEELMVENTDMAIAKTCKMTNSEVKDYTVAPIFMEGKAKGSHEWIIEFRKQPDNITFFTKILDENIQALNSDYEAKRYNNMTLNQLTVNIARENLFYDWLKKHDKLGGQHKIPRLSNKRDYLEELLLL</sequence>
<dbReference type="Proteomes" id="UP000006394">
    <property type="component" value="Chromosome"/>
</dbReference>
<dbReference type="InterPro" id="IPR055378">
    <property type="entry name" value="GH3_C"/>
</dbReference>
<dbReference type="EMBL" id="AM398681">
    <property type="protein sequence ID" value="CAL42514.1"/>
    <property type="molecule type" value="Genomic_DNA"/>
</dbReference>
<evidence type="ECO:0000259" key="2">
    <source>
        <dbReference type="Pfam" id="PF23572"/>
    </source>
</evidence>
<accession>A6GWP1</accession>
<reference evidence="3 4" key="1">
    <citation type="journal article" date="2007" name="Nat. Biotechnol.">
        <title>Complete genome sequence of the fish pathogen Flavobacterium psychrophilum.</title>
        <authorList>
            <person name="Duchaud E."/>
            <person name="Boussaha M."/>
            <person name="Loux V."/>
            <person name="Bernardet J.F."/>
            <person name="Michel C."/>
            <person name="Kerouault B."/>
            <person name="Mondot S."/>
            <person name="Nicolas P."/>
            <person name="Bossy R."/>
            <person name="Caron C."/>
            <person name="Bessieres P."/>
            <person name="Gibrat J.F."/>
            <person name="Claverol S."/>
            <person name="Dumetz F."/>
            <person name="Le Henaff M."/>
            <person name="Benmansour A."/>
        </authorList>
    </citation>
    <scope>NUCLEOTIDE SEQUENCE [LARGE SCALE GENOMIC DNA]</scope>
    <source>
        <strain evidence="4">ATCC 49511 / DSM 21280 / CIP 103535 / JIP02/86</strain>
    </source>
</reference>
<dbReference type="Pfam" id="PF03321">
    <property type="entry name" value="GH3"/>
    <property type="match status" value="1"/>
</dbReference>
<gene>
    <name evidence="3" type="ordered locus">FP0403</name>
</gene>
<dbReference type="STRING" id="402612.FP0403"/>
<dbReference type="KEGG" id="fps:FP0403"/>
<feature type="domain" description="GH3 middle" evidence="1">
    <location>
        <begin position="297"/>
        <end position="366"/>
    </location>
</feature>
<evidence type="ECO:0000259" key="1">
    <source>
        <dbReference type="Pfam" id="PF23571"/>
    </source>
</evidence>
<evidence type="ECO:0008006" key="5">
    <source>
        <dbReference type="Google" id="ProtNLM"/>
    </source>
</evidence>
<dbReference type="PANTHER" id="PTHR31901:SF9">
    <property type="entry name" value="GH3 DOMAIN-CONTAINING PROTEIN"/>
    <property type="match status" value="1"/>
</dbReference>
<dbReference type="Pfam" id="PF23572">
    <property type="entry name" value="GH3_C"/>
    <property type="match status" value="1"/>
</dbReference>
<feature type="domain" description="GH3 C-terminal" evidence="2">
    <location>
        <begin position="382"/>
        <end position="493"/>
    </location>
</feature>
<dbReference type="InterPro" id="IPR055377">
    <property type="entry name" value="GH3_M"/>
</dbReference>
<dbReference type="GO" id="GO:0016881">
    <property type="term" value="F:acid-amino acid ligase activity"/>
    <property type="evidence" value="ECO:0007669"/>
    <property type="project" value="TreeGrafter"/>
</dbReference>
<dbReference type="PATRIC" id="fig|402612.5.peg.414"/>
<dbReference type="OrthoDB" id="5678283at2"/>
<dbReference type="RefSeq" id="WP_011962572.1">
    <property type="nucleotide sequence ID" value="NC_009613.3"/>
</dbReference>
<proteinExistence type="predicted"/>